<evidence type="ECO:0000313" key="2">
    <source>
        <dbReference type="EMBL" id="BDZ54901.1"/>
    </source>
</evidence>
<evidence type="ECO:0000313" key="3">
    <source>
        <dbReference type="Proteomes" id="UP001321477"/>
    </source>
</evidence>
<gene>
    <name evidence="2" type="ORF">GCM10025870_19740</name>
</gene>
<protein>
    <submittedName>
        <fullName evidence="2">Uncharacterized protein</fullName>
    </submittedName>
</protein>
<keyword evidence="3" id="KW-1185">Reference proteome</keyword>
<dbReference type="EMBL" id="AP027734">
    <property type="protein sequence ID" value="BDZ54901.1"/>
    <property type="molecule type" value="Genomic_DNA"/>
</dbReference>
<dbReference type="Proteomes" id="UP001321477">
    <property type="component" value="Chromosome"/>
</dbReference>
<evidence type="ECO:0000256" key="1">
    <source>
        <dbReference type="SAM" id="MobiDB-lite"/>
    </source>
</evidence>
<feature type="region of interest" description="Disordered" evidence="1">
    <location>
        <begin position="49"/>
        <end position="83"/>
    </location>
</feature>
<sequence>MDVDVAPLVVQVRLGVSERRTVLERAVHRPSAARQGAVEHRHLVRAHHHVDVGAERPGSQGRIDGGTLDVQDVGADPVGDVLDGRMPELQAHLKRHADP</sequence>
<name>A0ABM8H278_9MICO</name>
<accession>A0ABM8H278</accession>
<proteinExistence type="predicted"/>
<organism evidence="2 3">
    <name type="scientific">Agromyces marinus</name>
    <dbReference type="NCBI Taxonomy" id="1389020"/>
    <lineage>
        <taxon>Bacteria</taxon>
        <taxon>Bacillati</taxon>
        <taxon>Actinomycetota</taxon>
        <taxon>Actinomycetes</taxon>
        <taxon>Micrococcales</taxon>
        <taxon>Microbacteriaceae</taxon>
        <taxon>Agromyces</taxon>
    </lineage>
</organism>
<dbReference type="RefSeq" id="WP_350227206.1">
    <property type="nucleotide sequence ID" value="NZ_AP027734.1"/>
</dbReference>
<reference evidence="3" key="1">
    <citation type="journal article" date="2019" name="Int. J. Syst. Evol. Microbiol.">
        <title>The Global Catalogue of Microorganisms (GCM) 10K type strain sequencing project: providing services to taxonomists for standard genome sequencing and annotation.</title>
        <authorList>
            <consortium name="The Broad Institute Genomics Platform"/>
            <consortium name="The Broad Institute Genome Sequencing Center for Infectious Disease"/>
            <person name="Wu L."/>
            <person name="Ma J."/>
        </authorList>
    </citation>
    <scope>NUCLEOTIDE SEQUENCE [LARGE SCALE GENOMIC DNA]</scope>
    <source>
        <strain evidence="3">NBRC 109019</strain>
    </source>
</reference>